<evidence type="ECO:0000313" key="2">
    <source>
        <dbReference type="Proteomes" id="UP000091967"/>
    </source>
</evidence>
<reference evidence="1 2" key="1">
    <citation type="submission" date="2016-06" db="EMBL/GenBank/DDBJ databases">
        <title>Living apart together: crosstalk between the core and supernumerary genomes in a fungal plant pathogen.</title>
        <authorList>
            <person name="Vanheule A."/>
            <person name="Audenaert K."/>
            <person name="Warris S."/>
            <person name="Van De Geest H."/>
            <person name="Schijlen E."/>
            <person name="Hofte M."/>
            <person name="De Saeger S."/>
            <person name="Haesaert G."/>
            <person name="Waalwijk C."/>
            <person name="Van Der Lee T."/>
        </authorList>
    </citation>
    <scope>NUCLEOTIDE SEQUENCE [LARGE SCALE GENOMIC DNA]</scope>
    <source>
        <strain evidence="1 2">2516</strain>
    </source>
</reference>
<dbReference type="SUPFAM" id="SSF58064">
    <property type="entry name" value="Influenza hemagglutinin (stalk)"/>
    <property type="match status" value="1"/>
</dbReference>
<proteinExistence type="predicted"/>
<dbReference type="Proteomes" id="UP000091967">
    <property type="component" value="Unassembled WGS sequence"/>
</dbReference>
<gene>
    <name evidence="1" type="ORF">FPOA_04864</name>
</gene>
<protein>
    <submittedName>
        <fullName evidence="1">Uncharacterized protein</fullName>
    </submittedName>
</protein>
<dbReference type="EMBL" id="LYXU01000002">
    <property type="protein sequence ID" value="OBS24319.1"/>
    <property type="molecule type" value="Genomic_DNA"/>
</dbReference>
<comment type="caution">
    <text evidence="1">The sequence shown here is derived from an EMBL/GenBank/DDBJ whole genome shotgun (WGS) entry which is preliminary data.</text>
</comment>
<keyword evidence="2" id="KW-1185">Reference proteome</keyword>
<sequence>MASFPTRDAHPGAALTYTAYLDEVRQQSSWKSEKQKNILNRLQIGWAAIQEHVTPHIADCIAYHVEKYIIDMTSINPADLPLPSVYSTVLKRTSYGSITYPEWFFLAYFPPDTIFYPPGMICEEQEQKFYGPGVFFDLVPQSQRRTEIIKENAKAKPVTKHPKMFDSAFTSLSTRSTLLRQEAQLDQELAQFFSETTTSSKKRKLQLQTSEERLEALETGLTDANTAIGQDNRDIASIRTQDKDKDKDKIDAEEYHRRTVQAFRDQLTVMRTSLDEKVQGLRFKHDEDLQAVQKQTQDAIDQLAQELVRLRETDIARKKTMKTFFDKITDRIDGLEKKVADQVIWYKSNFTTLASGFRDLMRDAVGLGPPESGGASEQGRTCG</sequence>
<evidence type="ECO:0000313" key="1">
    <source>
        <dbReference type="EMBL" id="OBS24319.1"/>
    </source>
</evidence>
<organism evidence="1 2">
    <name type="scientific">Fusarium poae</name>
    <dbReference type="NCBI Taxonomy" id="36050"/>
    <lineage>
        <taxon>Eukaryota</taxon>
        <taxon>Fungi</taxon>
        <taxon>Dikarya</taxon>
        <taxon>Ascomycota</taxon>
        <taxon>Pezizomycotina</taxon>
        <taxon>Sordariomycetes</taxon>
        <taxon>Hypocreomycetidae</taxon>
        <taxon>Hypocreales</taxon>
        <taxon>Nectriaceae</taxon>
        <taxon>Fusarium</taxon>
    </lineage>
</organism>
<accession>A0A1B8AUW0</accession>
<dbReference type="AlphaFoldDB" id="A0A1B8AUW0"/>
<name>A0A1B8AUW0_FUSPO</name>